<gene>
    <name evidence="2" type="primary">ORF72303</name>
</gene>
<accession>A0A0B6ZN79</accession>
<evidence type="ECO:0000313" key="2">
    <source>
        <dbReference type="EMBL" id="CEK69968.1"/>
    </source>
</evidence>
<reference evidence="2" key="1">
    <citation type="submission" date="2014-12" db="EMBL/GenBank/DDBJ databases">
        <title>Insight into the proteome of Arion vulgaris.</title>
        <authorList>
            <person name="Aradska J."/>
            <person name="Bulat T."/>
            <person name="Smidak R."/>
            <person name="Sarate P."/>
            <person name="Gangsoo J."/>
            <person name="Sialana F."/>
            <person name="Bilban M."/>
            <person name="Lubec G."/>
        </authorList>
    </citation>
    <scope>NUCLEOTIDE SEQUENCE</scope>
    <source>
        <tissue evidence="2">Skin</tissue>
    </source>
</reference>
<feature type="non-terminal residue" evidence="2">
    <location>
        <position position="1"/>
    </location>
</feature>
<sequence length="73" mass="8626">TDVFGGFSDQDFMTEWKTQTTMTQVSSKKSQRVGPTRRKTQFIITRQTLKWNPQGKKKMGCPKQTWRWSPLEE</sequence>
<evidence type="ECO:0000256" key="1">
    <source>
        <dbReference type="SAM" id="MobiDB-lite"/>
    </source>
</evidence>
<dbReference type="EMBL" id="HACG01023103">
    <property type="protein sequence ID" value="CEK69968.1"/>
    <property type="molecule type" value="Transcribed_RNA"/>
</dbReference>
<name>A0A0B6ZN79_9EUPU</name>
<organism evidence="2">
    <name type="scientific">Arion vulgaris</name>
    <dbReference type="NCBI Taxonomy" id="1028688"/>
    <lineage>
        <taxon>Eukaryota</taxon>
        <taxon>Metazoa</taxon>
        <taxon>Spiralia</taxon>
        <taxon>Lophotrochozoa</taxon>
        <taxon>Mollusca</taxon>
        <taxon>Gastropoda</taxon>
        <taxon>Heterobranchia</taxon>
        <taxon>Euthyneura</taxon>
        <taxon>Panpulmonata</taxon>
        <taxon>Eupulmonata</taxon>
        <taxon>Stylommatophora</taxon>
        <taxon>Helicina</taxon>
        <taxon>Arionoidea</taxon>
        <taxon>Arionidae</taxon>
        <taxon>Arion</taxon>
    </lineage>
</organism>
<dbReference type="AlphaFoldDB" id="A0A0B6ZN79"/>
<protein>
    <submittedName>
        <fullName evidence="2">Uncharacterized protein</fullName>
    </submittedName>
</protein>
<feature type="region of interest" description="Disordered" evidence="1">
    <location>
        <begin position="53"/>
        <end position="73"/>
    </location>
</feature>
<proteinExistence type="predicted"/>